<gene>
    <name evidence="1" type="ORF">FEI13_18155</name>
</gene>
<sequence>MSNFVGVVGIAVIAAGAAISTKPSAGELEIYIVDQLQTQMANLSYDNKDDSITAIMKLTCQFKPQNCAQALRALMNIQIEDYAVGQLAAIYMGNKNEPALICIGAFKNWWCNEYNSST</sequence>
<evidence type="ECO:0000313" key="1">
    <source>
        <dbReference type="EMBL" id="TLF45442.1"/>
    </source>
</evidence>
<dbReference type="EMBL" id="VBUI01000045">
    <property type="protein sequence ID" value="TLF45442.1"/>
    <property type="molecule type" value="Genomic_DNA"/>
</dbReference>
<dbReference type="Proteomes" id="UP000306973">
    <property type="component" value="Unassembled WGS sequence"/>
</dbReference>
<keyword evidence="2" id="KW-1185">Reference proteome</keyword>
<name>A0A5R8M794_9GAMM</name>
<organism evidence="1 2">
    <name type="scientific">Halomonas urmiana</name>
    <dbReference type="NCBI Taxonomy" id="490901"/>
    <lineage>
        <taxon>Bacteria</taxon>
        <taxon>Pseudomonadati</taxon>
        <taxon>Pseudomonadota</taxon>
        <taxon>Gammaproteobacteria</taxon>
        <taxon>Oceanospirillales</taxon>
        <taxon>Halomonadaceae</taxon>
        <taxon>Halomonas</taxon>
    </lineage>
</organism>
<dbReference type="RefSeq" id="WP_138182913.1">
    <property type="nucleotide sequence ID" value="NZ_VBUI01000045.1"/>
</dbReference>
<proteinExistence type="predicted"/>
<comment type="caution">
    <text evidence="1">The sequence shown here is derived from an EMBL/GenBank/DDBJ whole genome shotgun (WGS) entry which is preliminary data.</text>
</comment>
<evidence type="ECO:0000313" key="2">
    <source>
        <dbReference type="Proteomes" id="UP000306973"/>
    </source>
</evidence>
<accession>A0A5R8M794</accession>
<reference evidence="1 2" key="1">
    <citation type="journal article" date="2007" name="Int. J. Syst. Evol. Microbiol.">
        <title>Halomonas saccharevitans sp. nov., Halomonas arcis sp. nov. and Halomonas subterranea sp. nov., halophilic bacteria isolated from hypersaline environments of China.</title>
        <authorList>
            <person name="Xu X.W."/>
            <person name="Wu Y.H."/>
            <person name="Zhou Z."/>
            <person name="Wang C.S."/>
            <person name="Zhou Y.G."/>
            <person name="Zhang H.B."/>
            <person name="Wang Y."/>
            <person name="Wu M."/>
        </authorList>
    </citation>
    <scope>NUCLEOTIDE SEQUENCE [LARGE SCALE GENOMIC DNA]</scope>
    <source>
        <strain evidence="1 2">TBZ3</strain>
    </source>
</reference>
<protein>
    <submittedName>
        <fullName evidence="1">Uncharacterized protein</fullName>
    </submittedName>
</protein>
<dbReference type="AlphaFoldDB" id="A0A5R8M794"/>